<dbReference type="SUPFAM" id="SSF50341">
    <property type="entry name" value="CheW-like"/>
    <property type="match status" value="1"/>
</dbReference>
<dbReference type="PROSITE" id="PS50851">
    <property type="entry name" value="CHEW"/>
    <property type="match status" value="1"/>
</dbReference>
<feature type="domain" description="CheW-like" evidence="1">
    <location>
        <begin position="21"/>
        <end position="167"/>
    </location>
</feature>
<accession>A0ABT8F638</accession>
<organism evidence="2 3">
    <name type="scientific">Shiella aurantiaca</name>
    <dbReference type="NCBI Taxonomy" id="3058365"/>
    <lineage>
        <taxon>Bacteria</taxon>
        <taxon>Pseudomonadati</taxon>
        <taxon>Bacteroidota</taxon>
        <taxon>Cytophagia</taxon>
        <taxon>Cytophagales</taxon>
        <taxon>Shiellaceae</taxon>
        <taxon>Shiella</taxon>
    </lineage>
</organism>
<reference evidence="2" key="1">
    <citation type="submission" date="2023-06" db="EMBL/GenBank/DDBJ databases">
        <title>Cytophagales bacterium Strain LB-30, isolated from soil.</title>
        <authorList>
            <person name="Liu B."/>
        </authorList>
    </citation>
    <scope>NUCLEOTIDE SEQUENCE</scope>
    <source>
        <strain evidence="2">LB-30</strain>
    </source>
</reference>
<dbReference type="SMART" id="SM00260">
    <property type="entry name" value="CheW"/>
    <property type="match status" value="1"/>
</dbReference>
<comment type="caution">
    <text evidence="2">The sequence shown here is derived from an EMBL/GenBank/DDBJ whole genome shotgun (WGS) entry which is preliminary data.</text>
</comment>
<dbReference type="RefSeq" id="WP_320004447.1">
    <property type="nucleotide sequence ID" value="NZ_JAUHJS010000004.1"/>
</dbReference>
<dbReference type="InterPro" id="IPR002545">
    <property type="entry name" value="CheW-lke_dom"/>
</dbReference>
<evidence type="ECO:0000313" key="3">
    <source>
        <dbReference type="Proteomes" id="UP001168552"/>
    </source>
</evidence>
<keyword evidence="3" id="KW-1185">Reference proteome</keyword>
<dbReference type="Gene3D" id="2.30.30.40">
    <property type="entry name" value="SH3 Domains"/>
    <property type="match status" value="1"/>
</dbReference>
<dbReference type="Proteomes" id="UP001168552">
    <property type="component" value="Unassembled WGS sequence"/>
</dbReference>
<evidence type="ECO:0000313" key="2">
    <source>
        <dbReference type="EMBL" id="MDN4165915.1"/>
    </source>
</evidence>
<proteinExistence type="predicted"/>
<dbReference type="InterPro" id="IPR036061">
    <property type="entry name" value="CheW-like_dom_sf"/>
</dbReference>
<name>A0ABT8F638_9BACT</name>
<dbReference type="InterPro" id="IPR039315">
    <property type="entry name" value="CheW"/>
</dbReference>
<dbReference type="PANTHER" id="PTHR22617">
    <property type="entry name" value="CHEMOTAXIS SENSOR HISTIDINE KINASE-RELATED"/>
    <property type="match status" value="1"/>
</dbReference>
<protein>
    <submittedName>
        <fullName evidence="2">Chemotaxis protein CheW</fullName>
    </submittedName>
</protein>
<dbReference type="Gene3D" id="2.40.50.180">
    <property type="entry name" value="CheA-289, Domain 4"/>
    <property type="match status" value="1"/>
</dbReference>
<sequence>MEVKEKKKKNAESVAEKTYQNQQLIVFRLGQEEYALHIDQVKEVVITPHITRMPQTPSFVRGVANIRGNIIAIIDLEEKFGLSVGLEEPSKQANNFTLVIESEEFKIGVLVKEVPNTLSISEADIEETSNVIHEAGVESGYIKGVAKSGDRLIILIDILKIMSEKEFDMLTRKQALA</sequence>
<dbReference type="Pfam" id="PF01584">
    <property type="entry name" value="CheW"/>
    <property type="match status" value="1"/>
</dbReference>
<evidence type="ECO:0000259" key="1">
    <source>
        <dbReference type="PROSITE" id="PS50851"/>
    </source>
</evidence>
<dbReference type="EMBL" id="JAUHJS010000004">
    <property type="protein sequence ID" value="MDN4165915.1"/>
    <property type="molecule type" value="Genomic_DNA"/>
</dbReference>
<dbReference type="PANTHER" id="PTHR22617:SF23">
    <property type="entry name" value="CHEMOTAXIS PROTEIN CHEW"/>
    <property type="match status" value="1"/>
</dbReference>
<gene>
    <name evidence="2" type="ORF">QWY31_10400</name>
</gene>